<evidence type="ECO:0000256" key="8">
    <source>
        <dbReference type="ARBA" id="ARBA00022741"/>
    </source>
</evidence>
<dbReference type="GO" id="GO:0017122">
    <property type="term" value="C:protein N-acetylglucosaminyltransferase complex"/>
    <property type="evidence" value="ECO:0007669"/>
    <property type="project" value="UniProtKB-UniRule"/>
</dbReference>
<evidence type="ECO:0000256" key="7">
    <source>
        <dbReference type="ARBA" id="ARBA00022679"/>
    </source>
</evidence>
<evidence type="ECO:0000256" key="2">
    <source>
        <dbReference type="ARBA" id="ARBA00004922"/>
    </source>
</evidence>
<dbReference type="GO" id="GO:0016757">
    <property type="term" value="F:glycosyltransferase activity"/>
    <property type="evidence" value="ECO:0007669"/>
    <property type="project" value="UniProtKB-UniRule"/>
</dbReference>
<evidence type="ECO:0000313" key="15">
    <source>
        <dbReference type="Proteomes" id="UP000255425"/>
    </source>
</evidence>
<comment type="catalytic activity">
    <reaction evidence="10 11">
        <text>L-seryl-[protein] + UDP-N-acetyl-alpha-D-glucosamine = 3-O-[N-acetyl-alpha-D-glucosaminyl]-L-seryl-[protein] + UDP + H(+)</text>
        <dbReference type="Rhea" id="RHEA:59872"/>
        <dbReference type="Rhea" id="RHEA-COMP:9863"/>
        <dbReference type="Rhea" id="RHEA-COMP:15471"/>
        <dbReference type="ChEBI" id="CHEBI:15378"/>
        <dbReference type="ChEBI" id="CHEBI:29999"/>
        <dbReference type="ChEBI" id="CHEBI:57705"/>
        <dbReference type="ChEBI" id="CHEBI:58223"/>
        <dbReference type="ChEBI" id="CHEBI:143279"/>
    </reaction>
</comment>
<feature type="domain" description="Glycosyl transferase family 1" evidence="12">
    <location>
        <begin position="314"/>
        <end position="441"/>
    </location>
</feature>
<dbReference type="InterPro" id="IPR014267">
    <property type="entry name" value="GtfA"/>
</dbReference>
<dbReference type="UniPathway" id="UPA00378"/>
<dbReference type="EMBL" id="UHDZ01000001">
    <property type="protein sequence ID" value="SUM67260.1"/>
    <property type="molecule type" value="Genomic_DNA"/>
</dbReference>
<evidence type="ECO:0000259" key="13">
    <source>
        <dbReference type="Pfam" id="PF22145"/>
    </source>
</evidence>
<dbReference type="SUPFAM" id="SSF53756">
    <property type="entry name" value="UDP-Glycosyltransferase/glycogen phosphorylase"/>
    <property type="match status" value="1"/>
</dbReference>
<dbReference type="NCBIfam" id="TIGR02918">
    <property type="entry name" value="accessory Sec system glycosyltransferase GtfA"/>
    <property type="match status" value="1"/>
</dbReference>
<keyword evidence="15" id="KW-1185">Reference proteome</keyword>
<dbReference type="Pfam" id="PF22145">
    <property type="entry name" value="GtfA_EBD"/>
    <property type="match status" value="1"/>
</dbReference>
<dbReference type="HAMAP" id="MF_01472">
    <property type="entry name" value="GtfA"/>
    <property type="match status" value="1"/>
</dbReference>
<dbReference type="GO" id="GO:0005886">
    <property type="term" value="C:plasma membrane"/>
    <property type="evidence" value="ECO:0007669"/>
    <property type="project" value="UniProtKB-SubCell"/>
</dbReference>
<protein>
    <recommendedName>
        <fullName evidence="11">UDP-N-acetylglucosamine--peptide N-acetylglucosaminyltransferase GtfA subunit</fullName>
        <ecNumber evidence="11">2.4.1.-</ecNumber>
    </recommendedName>
    <alternativeName>
        <fullName evidence="11">Glycosyltransferase GtfA</fullName>
    </alternativeName>
</protein>
<dbReference type="EC" id="2.4.1.-" evidence="11"/>
<dbReference type="InterPro" id="IPR001296">
    <property type="entry name" value="Glyco_trans_1"/>
</dbReference>
<keyword evidence="8 11" id="KW-0547">Nucleotide-binding</keyword>
<evidence type="ECO:0000256" key="1">
    <source>
        <dbReference type="ARBA" id="ARBA00004236"/>
    </source>
</evidence>
<evidence type="ECO:0000259" key="12">
    <source>
        <dbReference type="Pfam" id="PF00534"/>
    </source>
</evidence>
<evidence type="ECO:0000256" key="5">
    <source>
        <dbReference type="ARBA" id="ARBA00022490"/>
    </source>
</evidence>
<feature type="binding site" evidence="11">
    <location>
        <begin position="383"/>
        <end position="384"/>
    </location>
    <ligand>
        <name>UDP</name>
        <dbReference type="ChEBI" id="CHEBI:58223"/>
    </ligand>
</feature>
<dbReference type="PANTHER" id="PTHR12526">
    <property type="entry name" value="GLYCOSYLTRANSFERASE"/>
    <property type="match status" value="1"/>
</dbReference>
<evidence type="ECO:0000256" key="10">
    <source>
        <dbReference type="ARBA" id="ARBA00052053"/>
    </source>
</evidence>
<feature type="binding site" evidence="11">
    <location>
        <begin position="16"/>
        <end position="19"/>
    </location>
    <ligand>
        <name>UDP</name>
        <dbReference type="ChEBI" id="CHEBI:58223"/>
    </ligand>
</feature>
<keyword evidence="5 11" id="KW-0963">Cytoplasm</keyword>
<dbReference type="RefSeq" id="WP_115312500.1">
    <property type="nucleotide sequence ID" value="NZ_CP066042.1"/>
</dbReference>
<keyword evidence="7 11" id="KW-0808">Transferase</keyword>
<dbReference type="GO" id="GO:0005737">
    <property type="term" value="C:cytoplasm"/>
    <property type="evidence" value="ECO:0007669"/>
    <property type="project" value="UniProtKB-SubCell"/>
</dbReference>
<keyword evidence="6 11" id="KW-0328">Glycosyltransferase</keyword>
<name>A0A380GXF5_9STAP</name>
<keyword evidence="4 11" id="KW-1003">Cell membrane</keyword>
<gene>
    <name evidence="14" type="primary">gftA</name>
    <name evidence="11" type="synonym">gtfA</name>
    <name evidence="14" type="ORF">NCTC11807_00154</name>
</gene>
<organism evidence="14 15">
    <name type="scientific">Staphylococcus saccharolyticus</name>
    <dbReference type="NCBI Taxonomy" id="33028"/>
    <lineage>
        <taxon>Bacteria</taxon>
        <taxon>Bacillati</taxon>
        <taxon>Bacillota</taxon>
        <taxon>Bacilli</taxon>
        <taxon>Bacillales</taxon>
        <taxon>Staphylococcaceae</taxon>
        <taxon>Staphylococcus</taxon>
    </lineage>
</organism>
<dbReference type="PANTHER" id="PTHR12526:SF629">
    <property type="entry name" value="TEICHURONIC ACID BIOSYNTHESIS GLYCOSYLTRANSFERASE TUAH-RELATED"/>
    <property type="match status" value="1"/>
</dbReference>
<evidence type="ECO:0000313" key="14">
    <source>
        <dbReference type="EMBL" id="SUM67260.1"/>
    </source>
</evidence>
<dbReference type="Proteomes" id="UP000255425">
    <property type="component" value="Unassembled WGS sequence"/>
</dbReference>
<reference evidence="14 15" key="1">
    <citation type="submission" date="2018-06" db="EMBL/GenBank/DDBJ databases">
        <authorList>
            <consortium name="Pathogen Informatics"/>
            <person name="Doyle S."/>
        </authorList>
    </citation>
    <scope>NUCLEOTIDE SEQUENCE [LARGE SCALE GENOMIC DNA]</scope>
    <source>
        <strain evidence="14 15">NCTC11807</strain>
    </source>
</reference>
<dbReference type="InterPro" id="IPR054396">
    <property type="entry name" value="GtfA_EBD"/>
</dbReference>
<dbReference type="Pfam" id="PF00534">
    <property type="entry name" value="Glycos_transf_1"/>
    <property type="match status" value="1"/>
</dbReference>
<comment type="subunit">
    <text evidence="11">Forms a heterotetramer with 2 subunits each of GtfA and GtfB. Part of the accessory SecA2/SecY2 protein translocation apparatus.</text>
</comment>
<accession>A0A380GXF5</accession>
<dbReference type="GeneID" id="63935291"/>
<dbReference type="FunFam" id="3.40.50.2000:FF:000196">
    <property type="entry name" value="UDP-N-acetylglucosamine--peptide N-acetylglucosaminyltransferase GtfA subunit"/>
    <property type="match status" value="1"/>
</dbReference>
<feature type="domain" description="GtfA extended beta-sheet meander" evidence="13">
    <location>
        <begin position="98"/>
        <end position="191"/>
    </location>
</feature>
<evidence type="ECO:0000256" key="3">
    <source>
        <dbReference type="ARBA" id="ARBA00009481"/>
    </source>
</evidence>
<feature type="binding site" evidence="11">
    <location>
        <position position="242"/>
    </location>
    <ligand>
        <name>N-acetyl-D-glucosamine</name>
        <dbReference type="ChEBI" id="CHEBI:506227"/>
    </ligand>
</feature>
<dbReference type="Gene3D" id="3.40.50.2000">
    <property type="entry name" value="Glycogen Phosphorylase B"/>
    <property type="match status" value="2"/>
</dbReference>
<dbReference type="AlphaFoldDB" id="A0A380GXF5"/>
<keyword evidence="9 11" id="KW-0472">Membrane</keyword>
<evidence type="ECO:0000256" key="11">
    <source>
        <dbReference type="HAMAP-Rule" id="MF_01472"/>
    </source>
</evidence>
<comment type="pathway">
    <text evidence="2 11">Protein modification; protein glycosylation.</text>
</comment>
<comment type="function">
    <text evidence="11">Required for polymorphic O-glycosylation of the serine-rich repeat protein in this bacteria. Catalyzes the first step in glycosylation by transferring N-acetylglucosamine from UDP-GlcNAc to serine residues in the substrate protein. Part of the accessory SecA2/SecY2 system specifically required to export serine-rich repeat cell wall proteins usually encoded upstream in the same operon.</text>
</comment>
<evidence type="ECO:0000256" key="9">
    <source>
        <dbReference type="ARBA" id="ARBA00023136"/>
    </source>
</evidence>
<evidence type="ECO:0000256" key="4">
    <source>
        <dbReference type="ARBA" id="ARBA00022475"/>
    </source>
</evidence>
<comment type="subcellular location">
    <subcellularLocation>
        <location evidence="1 11">Cell membrane</location>
        <topology evidence="11">Peripheral membrane protein</topology>
    </subcellularLocation>
    <subcellularLocation>
        <location evidence="11">Cytoplasm</location>
    </subcellularLocation>
    <text evidence="11">Cell membrane association requires GtfB.</text>
</comment>
<proteinExistence type="inferred from homology"/>
<dbReference type="GO" id="GO:0000166">
    <property type="term" value="F:nucleotide binding"/>
    <property type="evidence" value="ECO:0007669"/>
    <property type="project" value="UniProtKB-KW"/>
</dbReference>
<feature type="binding site" evidence="11">
    <location>
        <begin position="403"/>
        <end position="406"/>
    </location>
    <ligand>
        <name>N-acetyl-D-glucosamine</name>
        <dbReference type="ChEBI" id="CHEBI:506227"/>
    </ligand>
</feature>
<comment type="similarity">
    <text evidence="3 11">Belongs to the glycosyltransferase group 1 family. Glycosyltransferase 4 subfamily.</text>
</comment>
<evidence type="ECO:0000256" key="6">
    <source>
        <dbReference type="ARBA" id="ARBA00022676"/>
    </source>
</evidence>
<sequence>MTIYNLNFGIGWASSGVEYAQLYRRNILKNLNENFKFIFLDFINKENIQTLTSHLGIGDEEVIWIYQYFTDIKIKPTSYTIEQIIETLNSSDVVVKDIKEKIKRIYFNDGKCYVNCYLKYKYESIVDRAEFVSNGKLIRKEFYTYTKIFTEYYAPYNKKAKVYLRKFFNEDGSVAYEEVVKDGDNMYIFPNKILYSKKEFIGYFINQLNLTRNDILLVDRSKNIGQFILENKKEGHLGVVIHAEHYNYPNSNAQFVLWNSNYEYMFNHAKYIDFYVVATQDQKAVLSQQFKDYKGLSLKIYTISVGNIKNLKYEQNRKPYSIITASRLANEKHVDWLVKAVIEAHKINPEIKFDIYGEGSEKKKLQQIIDDFDANSYIHLKGHVDLTEVYKSYQLYLSGSTSEGFGLTLMEAVGSGLGMIGFDVYYGNTTFIKDGINGFRISLDTSNLDEDDIVANISKKIVLFFEHNIEQMRDQSYKIADKYLIENIQKEWQTLIDEVEND</sequence>